<evidence type="ECO:0000313" key="2">
    <source>
        <dbReference type="Proteomes" id="UP001595698"/>
    </source>
</evidence>
<keyword evidence="2" id="KW-1185">Reference proteome</keyword>
<evidence type="ECO:0000313" key="1">
    <source>
        <dbReference type="EMBL" id="MFC3985852.1"/>
    </source>
</evidence>
<sequence length="223" mass="24723">MVLRSDVLPDTAPAPLVLIAPGVLDPLLDDALSQYRRACDGSRRGEPYLPRCWALLLGQMDQGALRVQALRWAGNVRESDEAVLEEFAEVIVPCFGSSYTNGRRGYWCDPAELLKIIREAEAQGLDVLGSVHMHADMHRFWPEHANGQLLSHRPTAMDEYLFRNGGWPLNMICHLESFGDDVALSVGAWAPPVFEDENGRATAMEVRLSLGSSSVPVESRRPE</sequence>
<accession>A0ABV8FF04</accession>
<dbReference type="EMBL" id="JBHSBC010000049">
    <property type="protein sequence ID" value="MFC3985852.1"/>
    <property type="molecule type" value="Genomic_DNA"/>
</dbReference>
<dbReference type="Proteomes" id="UP001595698">
    <property type="component" value="Unassembled WGS sequence"/>
</dbReference>
<name>A0ABV8FF04_9ACTN</name>
<dbReference type="Gene3D" id="3.40.140.10">
    <property type="entry name" value="Cytidine Deaminase, domain 2"/>
    <property type="match status" value="1"/>
</dbReference>
<reference evidence="2" key="1">
    <citation type="journal article" date="2019" name="Int. J. Syst. Evol. Microbiol.">
        <title>The Global Catalogue of Microorganisms (GCM) 10K type strain sequencing project: providing services to taxonomists for standard genome sequencing and annotation.</title>
        <authorList>
            <consortium name="The Broad Institute Genomics Platform"/>
            <consortium name="The Broad Institute Genome Sequencing Center for Infectious Disease"/>
            <person name="Wu L."/>
            <person name="Ma J."/>
        </authorList>
    </citation>
    <scope>NUCLEOTIDE SEQUENCE [LARGE SCALE GENOMIC DNA]</scope>
    <source>
        <strain evidence="2">TBRC 7912</strain>
    </source>
</reference>
<dbReference type="RefSeq" id="WP_352013829.1">
    <property type="nucleotide sequence ID" value="NZ_JBHSBC010000049.1"/>
</dbReference>
<proteinExistence type="predicted"/>
<organism evidence="1 2">
    <name type="scientific">Streptosporangium jomthongense</name>
    <dbReference type="NCBI Taxonomy" id="1193683"/>
    <lineage>
        <taxon>Bacteria</taxon>
        <taxon>Bacillati</taxon>
        <taxon>Actinomycetota</taxon>
        <taxon>Actinomycetes</taxon>
        <taxon>Streptosporangiales</taxon>
        <taxon>Streptosporangiaceae</taxon>
        <taxon>Streptosporangium</taxon>
    </lineage>
</organism>
<protein>
    <recommendedName>
        <fullName evidence="3">JAB domain-containing protein</fullName>
    </recommendedName>
</protein>
<evidence type="ECO:0008006" key="3">
    <source>
        <dbReference type="Google" id="ProtNLM"/>
    </source>
</evidence>
<comment type="caution">
    <text evidence="1">The sequence shown here is derived from an EMBL/GenBank/DDBJ whole genome shotgun (WGS) entry which is preliminary data.</text>
</comment>
<gene>
    <name evidence="1" type="ORF">ACFOYY_37395</name>
</gene>